<reference evidence="2" key="1">
    <citation type="journal article" date="2014" name="Int. J. Syst. Evol. Microbiol.">
        <title>Complete genome sequence of Corynebacterium casei LMG S-19264T (=DSM 44701T), isolated from a smear-ripened cheese.</title>
        <authorList>
            <consortium name="US DOE Joint Genome Institute (JGI-PGF)"/>
            <person name="Walter F."/>
            <person name="Albersmeier A."/>
            <person name="Kalinowski J."/>
            <person name="Ruckert C."/>
        </authorList>
    </citation>
    <scope>NUCLEOTIDE SEQUENCE</scope>
    <source>
        <strain evidence="2">JCM 4059</strain>
    </source>
</reference>
<protein>
    <recommendedName>
        <fullName evidence="4">Knr4/Smi1-like domain-containing protein</fullName>
    </recommendedName>
</protein>
<dbReference type="AlphaFoldDB" id="A0A919B7I5"/>
<dbReference type="SUPFAM" id="SSF160631">
    <property type="entry name" value="SMI1/KNR4-like"/>
    <property type="match status" value="1"/>
</dbReference>
<proteinExistence type="predicted"/>
<dbReference type="Proteomes" id="UP000638313">
    <property type="component" value="Unassembled WGS sequence"/>
</dbReference>
<reference evidence="2" key="2">
    <citation type="submission" date="2020-09" db="EMBL/GenBank/DDBJ databases">
        <authorList>
            <person name="Sun Q."/>
            <person name="Ohkuma M."/>
        </authorList>
    </citation>
    <scope>NUCLEOTIDE SEQUENCE</scope>
    <source>
        <strain evidence="2">JCM 4059</strain>
    </source>
</reference>
<accession>A0A919B7I5</accession>
<organism evidence="2 3">
    <name type="scientific">Streptomyces mashuensis</name>
    <dbReference type="NCBI Taxonomy" id="33904"/>
    <lineage>
        <taxon>Bacteria</taxon>
        <taxon>Bacillati</taxon>
        <taxon>Actinomycetota</taxon>
        <taxon>Actinomycetes</taxon>
        <taxon>Kitasatosporales</taxon>
        <taxon>Streptomycetaceae</taxon>
        <taxon>Streptomyces</taxon>
    </lineage>
</organism>
<evidence type="ECO:0000313" key="3">
    <source>
        <dbReference type="Proteomes" id="UP000638313"/>
    </source>
</evidence>
<feature type="compositionally biased region" description="Basic and acidic residues" evidence="1">
    <location>
        <begin position="1"/>
        <end position="21"/>
    </location>
</feature>
<dbReference type="EMBL" id="BNBD01000015">
    <property type="protein sequence ID" value="GHF66166.1"/>
    <property type="molecule type" value="Genomic_DNA"/>
</dbReference>
<feature type="region of interest" description="Disordered" evidence="1">
    <location>
        <begin position="1"/>
        <end position="31"/>
    </location>
</feature>
<evidence type="ECO:0008006" key="4">
    <source>
        <dbReference type="Google" id="ProtNLM"/>
    </source>
</evidence>
<sequence length="236" mass="25477">MEKYGHCDKTGEDGARRRDEVSVSGSKGGGRPQGAAVNALLTLVAPGCGAGEVIDWGAVSAAWGTRFPDDYVDFMGVYGEGVMSEHLYILHPLSTAGDATHCQMRQETATACAVAARLGDVAGLPKGSPYPLIAWGVTTGPDILCWVTEDSDPNSWPVAVFGRHTEAPVALYDCGMVEFLRSLLHGAFPVCPVSGAELWGRRDVKFLHWREQKRLWAAGVNPWTGEPDPYADEEWD</sequence>
<name>A0A919B7I5_9ACTN</name>
<evidence type="ECO:0000313" key="2">
    <source>
        <dbReference type="EMBL" id="GHF66166.1"/>
    </source>
</evidence>
<dbReference type="InterPro" id="IPR037883">
    <property type="entry name" value="Knr4/Smi1-like_sf"/>
</dbReference>
<comment type="caution">
    <text evidence="2">The sequence shown here is derived from an EMBL/GenBank/DDBJ whole genome shotgun (WGS) entry which is preliminary data.</text>
</comment>
<evidence type="ECO:0000256" key="1">
    <source>
        <dbReference type="SAM" id="MobiDB-lite"/>
    </source>
</evidence>
<gene>
    <name evidence="2" type="ORF">GCM10010218_54570</name>
</gene>
<keyword evidence="3" id="KW-1185">Reference proteome</keyword>